<keyword evidence="2" id="KW-1185">Reference proteome</keyword>
<proteinExistence type="predicted"/>
<dbReference type="EMBL" id="FAOZ01000056">
    <property type="protein sequence ID" value="CUU61103.1"/>
    <property type="molecule type" value="Genomic_DNA"/>
</dbReference>
<sequence>MAAVRGCDPLFSSCPSGSRWLATRRSYPRWVSTLRDELHSLIDRLPESQVAPILALVRESAPAEDGGDEWPLPDFVGALASGKGDLAARSAEILRAELGRDPE</sequence>
<dbReference type="Proteomes" id="UP000198802">
    <property type="component" value="Unassembled WGS sequence"/>
</dbReference>
<reference evidence="2" key="1">
    <citation type="submission" date="2015-11" db="EMBL/GenBank/DDBJ databases">
        <authorList>
            <person name="Varghese N."/>
        </authorList>
    </citation>
    <scope>NUCLEOTIDE SEQUENCE [LARGE SCALE GENOMIC DNA]</scope>
    <source>
        <strain evidence="2">DSM 45899</strain>
    </source>
</reference>
<accession>A0A0S4R120</accession>
<dbReference type="AlphaFoldDB" id="A0A0S4R120"/>
<evidence type="ECO:0000313" key="1">
    <source>
        <dbReference type="EMBL" id="CUU61103.1"/>
    </source>
</evidence>
<evidence type="ECO:0000313" key="2">
    <source>
        <dbReference type="Proteomes" id="UP000198802"/>
    </source>
</evidence>
<name>A0A0S4R120_9ACTN</name>
<organism evidence="1 2">
    <name type="scientific">Parafrankia irregularis</name>
    <dbReference type="NCBI Taxonomy" id="795642"/>
    <lineage>
        <taxon>Bacteria</taxon>
        <taxon>Bacillati</taxon>
        <taxon>Actinomycetota</taxon>
        <taxon>Actinomycetes</taxon>
        <taxon>Frankiales</taxon>
        <taxon>Frankiaceae</taxon>
        <taxon>Parafrankia</taxon>
    </lineage>
</organism>
<protein>
    <submittedName>
        <fullName evidence="1">Uncharacterized protein</fullName>
    </submittedName>
</protein>
<gene>
    <name evidence="1" type="ORF">Ga0074812_15615</name>
</gene>